<dbReference type="InParanoid" id="A0A7R8US48"/>
<dbReference type="Proteomes" id="UP000594454">
    <property type="component" value="Chromosome 3"/>
</dbReference>
<reference evidence="2 3" key="1">
    <citation type="submission" date="2020-11" db="EMBL/GenBank/DDBJ databases">
        <authorList>
            <person name="Wallbank WR R."/>
            <person name="Pardo Diaz C."/>
            <person name="Kozak K."/>
            <person name="Martin S."/>
            <person name="Jiggins C."/>
            <person name="Moest M."/>
            <person name="Warren A I."/>
            <person name="Generalovic N T."/>
            <person name="Byers J.R.P. K."/>
            <person name="Montejo-Kovacevich G."/>
            <person name="Yen C E."/>
        </authorList>
    </citation>
    <scope>NUCLEOTIDE SEQUENCE [LARGE SCALE GENOMIC DNA]</scope>
</reference>
<feature type="region of interest" description="Disordered" evidence="1">
    <location>
        <begin position="46"/>
        <end position="71"/>
    </location>
</feature>
<accession>A0A7R8US48</accession>
<sequence>MQNFKILYRKAVVYYILKKLEDTLKLPEVSILEAIKFAQKAGEALVTGDKTDDNEDSEEEDVGTEEAVTST</sequence>
<dbReference type="EMBL" id="LR899011">
    <property type="protein sequence ID" value="CAD7085615.1"/>
    <property type="molecule type" value="Genomic_DNA"/>
</dbReference>
<evidence type="ECO:0000256" key="1">
    <source>
        <dbReference type="SAM" id="MobiDB-lite"/>
    </source>
</evidence>
<evidence type="ECO:0000313" key="3">
    <source>
        <dbReference type="Proteomes" id="UP000594454"/>
    </source>
</evidence>
<evidence type="ECO:0000313" key="2">
    <source>
        <dbReference type="EMBL" id="CAD7085615.1"/>
    </source>
</evidence>
<feature type="compositionally biased region" description="Acidic residues" evidence="1">
    <location>
        <begin position="52"/>
        <end position="64"/>
    </location>
</feature>
<organism evidence="2 3">
    <name type="scientific">Hermetia illucens</name>
    <name type="common">Black soldier fly</name>
    <dbReference type="NCBI Taxonomy" id="343691"/>
    <lineage>
        <taxon>Eukaryota</taxon>
        <taxon>Metazoa</taxon>
        <taxon>Ecdysozoa</taxon>
        <taxon>Arthropoda</taxon>
        <taxon>Hexapoda</taxon>
        <taxon>Insecta</taxon>
        <taxon>Pterygota</taxon>
        <taxon>Neoptera</taxon>
        <taxon>Endopterygota</taxon>
        <taxon>Diptera</taxon>
        <taxon>Brachycera</taxon>
        <taxon>Stratiomyomorpha</taxon>
        <taxon>Stratiomyidae</taxon>
        <taxon>Hermetiinae</taxon>
        <taxon>Hermetia</taxon>
    </lineage>
</organism>
<name>A0A7R8US48_HERIL</name>
<gene>
    <name evidence="2" type="ORF">HERILL_LOCUS8444</name>
</gene>
<protein>
    <submittedName>
        <fullName evidence="2">Uncharacterized protein</fullName>
    </submittedName>
</protein>
<proteinExistence type="predicted"/>
<keyword evidence="3" id="KW-1185">Reference proteome</keyword>
<dbReference type="AlphaFoldDB" id="A0A7R8US48"/>